<dbReference type="InterPro" id="IPR001841">
    <property type="entry name" value="Znf_RING"/>
</dbReference>
<evidence type="ECO:0000259" key="14">
    <source>
        <dbReference type="PROSITE" id="PS50089"/>
    </source>
</evidence>
<feature type="domain" description="RING-type" evidence="14">
    <location>
        <begin position="103"/>
        <end position="145"/>
    </location>
</feature>
<dbReference type="PANTHER" id="PTHR45768">
    <property type="entry name" value="E3 UBIQUITIN-PROTEIN LIGASE RNF13-LIKE"/>
    <property type="match status" value="1"/>
</dbReference>
<dbReference type="Proteomes" id="UP000807115">
    <property type="component" value="Chromosome 2"/>
</dbReference>
<name>A0A921RW36_SORBI</name>
<dbReference type="InterPro" id="IPR013083">
    <property type="entry name" value="Znf_RING/FYVE/PHD"/>
</dbReference>
<comment type="pathway">
    <text evidence="2">Protein modification; protein ubiquitination.</text>
</comment>
<evidence type="ECO:0000256" key="10">
    <source>
        <dbReference type="ARBA" id="ARBA00023136"/>
    </source>
</evidence>
<dbReference type="PANTHER" id="PTHR45768:SF18">
    <property type="entry name" value="RING-H2 FINGER PROTEIN ATL47-RELATED"/>
    <property type="match status" value="1"/>
</dbReference>
<keyword evidence="8" id="KW-0862">Zinc</keyword>
<dbReference type="GO" id="GO:0016020">
    <property type="term" value="C:membrane"/>
    <property type="evidence" value="ECO:0007669"/>
    <property type="project" value="UniProtKB-SubCell"/>
</dbReference>
<evidence type="ECO:0000256" key="12">
    <source>
        <dbReference type="PROSITE-ProRule" id="PRU00175"/>
    </source>
</evidence>
<accession>A0A921RW36</accession>
<dbReference type="SMART" id="SM00184">
    <property type="entry name" value="RING"/>
    <property type="match status" value="1"/>
</dbReference>
<evidence type="ECO:0000256" key="3">
    <source>
        <dbReference type="ARBA" id="ARBA00022679"/>
    </source>
</evidence>
<evidence type="ECO:0000256" key="9">
    <source>
        <dbReference type="ARBA" id="ARBA00022989"/>
    </source>
</evidence>
<dbReference type="Gene3D" id="3.30.40.10">
    <property type="entry name" value="Zinc/RING finger domain, C3HC4 (zinc finger)"/>
    <property type="match status" value="1"/>
</dbReference>
<sequence>MGLQSLAAAGLVLLLLYLTGRFLWLYNKDAAQAEAAAASASSPSSRRRRPATAAGASTTSLPAAASPPPRRAMPLSSSSSLLPVFFVLNVGVPAGPGAETAECAVCLTEFGEREAGRLLPGCGHAFHEQCIATWLRVSTTCPLCRAPVATK</sequence>
<proteinExistence type="inferred from homology"/>
<evidence type="ECO:0000313" key="15">
    <source>
        <dbReference type="EMBL" id="KAG0546307.1"/>
    </source>
</evidence>
<dbReference type="OMA" id="RFLWLYN"/>
<dbReference type="SMART" id="SM00744">
    <property type="entry name" value="RINGv"/>
    <property type="match status" value="1"/>
</dbReference>
<dbReference type="Gramene" id="EER99905">
    <property type="protein sequence ID" value="EER99905"/>
    <property type="gene ID" value="SORBI_3002G416300"/>
</dbReference>
<reference evidence="15" key="2">
    <citation type="submission" date="2020-10" db="EMBL/GenBank/DDBJ databases">
        <authorList>
            <person name="Cooper E.A."/>
            <person name="Brenton Z.W."/>
            <person name="Flinn B.S."/>
            <person name="Jenkins J."/>
            <person name="Shu S."/>
            <person name="Flowers D."/>
            <person name="Luo F."/>
            <person name="Wang Y."/>
            <person name="Xia P."/>
            <person name="Barry K."/>
            <person name="Daum C."/>
            <person name="Lipzen A."/>
            <person name="Yoshinaga Y."/>
            <person name="Schmutz J."/>
            <person name="Saski C."/>
            <person name="Vermerris W."/>
            <person name="Kresovich S."/>
        </authorList>
    </citation>
    <scope>NUCLEOTIDE SEQUENCE</scope>
</reference>
<dbReference type="OrthoDB" id="8062037at2759"/>
<evidence type="ECO:0000256" key="7">
    <source>
        <dbReference type="ARBA" id="ARBA00022786"/>
    </source>
</evidence>
<dbReference type="InterPro" id="IPR011016">
    <property type="entry name" value="Znf_RING-CH"/>
</dbReference>
<evidence type="ECO:0000256" key="4">
    <source>
        <dbReference type="ARBA" id="ARBA00022692"/>
    </source>
</evidence>
<organism evidence="15 16">
    <name type="scientific">Sorghum bicolor</name>
    <name type="common">Sorghum</name>
    <name type="synonym">Sorghum vulgare</name>
    <dbReference type="NCBI Taxonomy" id="4558"/>
    <lineage>
        <taxon>Eukaryota</taxon>
        <taxon>Viridiplantae</taxon>
        <taxon>Streptophyta</taxon>
        <taxon>Embryophyta</taxon>
        <taxon>Tracheophyta</taxon>
        <taxon>Spermatophyta</taxon>
        <taxon>Magnoliopsida</taxon>
        <taxon>Liliopsida</taxon>
        <taxon>Poales</taxon>
        <taxon>Poaceae</taxon>
        <taxon>PACMAD clade</taxon>
        <taxon>Panicoideae</taxon>
        <taxon>Andropogonodae</taxon>
        <taxon>Andropogoneae</taxon>
        <taxon>Sorghinae</taxon>
        <taxon>Sorghum</taxon>
    </lineage>
</organism>
<dbReference type="PROSITE" id="PS50089">
    <property type="entry name" value="ZF_RING_2"/>
    <property type="match status" value="1"/>
</dbReference>
<dbReference type="AlphaFoldDB" id="A0A921RW36"/>
<keyword evidence="7" id="KW-0833">Ubl conjugation pathway</keyword>
<keyword evidence="6 12" id="KW-0863">Zinc-finger</keyword>
<feature type="compositionally biased region" description="Low complexity" evidence="13">
    <location>
        <begin position="51"/>
        <end position="64"/>
    </location>
</feature>
<keyword evidence="3" id="KW-0808">Transferase</keyword>
<gene>
    <name evidence="15" type="ORF">BDA96_02G436400</name>
</gene>
<comment type="caution">
    <text evidence="15">The sequence shown here is derived from an EMBL/GenBank/DDBJ whole genome shotgun (WGS) entry which is preliminary data.</text>
</comment>
<protein>
    <recommendedName>
        <fullName evidence="14">RING-type domain-containing protein</fullName>
    </recommendedName>
</protein>
<evidence type="ECO:0000313" key="16">
    <source>
        <dbReference type="Proteomes" id="UP000807115"/>
    </source>
</evidence>
<evidence type="ECO:0000256" key="1">
    <source>
        <dbReference type="ARBA" id="ARBA00004167"/>
    </source>
</evidence>
<keyword evidence="4" id="KW-0812">Transmembrane</keyword>
<dbReference type="GO" id="GO:0016740">
    <property type="term" value="F:transferase activity"/>
    <property type="evidence" value="ECO:0007669"/>
    <property type="project" value="UniProtKB-KW"/>
</dbReference>
<dbReference type="GO" id="GO:0008270">
    <property type="term" value="F:zinc ion binding"/>
    <property type="evidence" value="ECO:0007669"/>
    <property type="project" value="UniProtKB-KW"/>
</dbReference>
<keyword evidence="10" id="KW-0472">Membrane</keyword>
<evidence type="ECO:0000256" key="11">
    <source>
        <dbReference type="ARBA" id="ARBA00024209"/>
    </source>
</evidence>
<evidence type="ECO:0000256" key="13">
    <source>
        <dbReference type="SAM" id="MobiDB-lite"/>
    </source>
</evidence>
<feature type="region of interest" description="Disordered" evidence="13">
    <location>
        <begin position="37"/>
        <end position="74"/>
    </location>
</feature>
<evidence type="ECO:0000256" key="8">
    <source>
        <dbReference type="ARBA" id="ARBA00022833"/>
    </source>
</evidence>
<comment type="similarity">
    <text evidence="11">Belongs to the RING-type zinc finger family. ATL subfamily.</text>
</comment>
<dbReference type="SUPFAM" id="SSF57850">
    <property type="entry name" value="RING/U-box"/>
    <property type="match status" value="1"/>
</dbReference>
<evidence type="ECO:0000256" key="6">
    <source>
        <dbReference type="ARBA" id="ARBA00022771"/>
    </source>
</evidence>
<evidence type="ECO:0000256" key="5">
    <source>
        <dbReference type="ARBA" id="ARBA00022723"/>
    </source>
</evidence>
<dbReference type="KEGG" id="sbi:8074442"/>
<keyword evidence="9" id="KW-1133">Transmembrane helix</keyword>
<dbReference type="Pfam" id="PF13639">
    <property type="entry name" value="zf-RING_2"/>
    <property type="match status" value="1"/>
</dbReference>
<keyword evidence="5" id="KW-0479">Metal-binding</keyword>
<evidence type="ECO:0000256" key="2">
    <source>
        <dbReference type="ARBA" id="ARBA00004906"/>
    </source>
</evidence>
<comment type="subcellular location">
    <subcellularLocation>
        <location evidence="1">Membrane</location>
        <topology evidence="1">Single-pass membrane protein</topology>
    </subcellularLocation>
</comment>
<reference evidence="15" key="1">
    <citation type="journal article" date="2019" name="BMC Genomics">
        <title>A new reference genome for Sorghum bicolor reveals high levels of sequence similarity between sweet and grain genotypes: implications for the genetics of sugar metabolism.</title>
        <authorList>
            <person name="Cooper E.A."/>
            <person name="Brenton Z.W."/>
            <person name="Flinn B.S."/>
            <person name="Jenkins J."/>
            <person name="Shu S."/>
            <person name="Flowers D."/>
            <person name="Luo F."/>
            <person name="Wang Y."/>
            <person name="Xia P."/>
            <person name="Barry K."/>
            <person name="Daum C."/>
            <person name="Lipzen A."/>
            <person name="Yoshinaga Y."/>
            <person name="Schmutz J."/>
            <person name="Saski C."/>
            <person name="Vermerris W."/>
            <person name="Kresovich S."/>
        </authorList>
    </citation>
    <scope>NUCLEOTIDE SEQUENCE</scope>
</reference>
<dbReference type="EMBL" id="CM027681">
    <property type="protein sequence ID" value="KAG0546307.1"/>
    <property type="molecule type" value="Genomic_DNA"/>
</dbReference>